<gene>
    <name evidence="3" type="ORF">DYI23_08335</name>
</gene>
<feature type="region of interest" description="Disordered" evidence="1">
    <location>
        <begin position="92"/>
        <end position="129"/>
    </location>
</feature>
<dbReference type="Pfam" id="PF06059">
    <property type="entry name" value="DUF930"/>
    <property type="match status" value="1"/>
</dbReference>
<dbReference type="Proteomes" id="UP000705379">
    <property type="component" value="Unassembled WGS sequence"/>
</dbReference>
<keyword evidence="2" id="KW-0472">Membrane</keyword>
<dbReference type="EMBL" id="QTKU01000002">
    <property type="protein sequence ID" value="MBS8260221.1"/>
    <property type="molecule type" value="Genomic_DNA"/>
</dbReference>
<name>A0A944CDJ9_9HYPH</name>
<protein>
    <submittedName>
        <fullName evidence="3">DUF930 domain-containing protein</fullName>
    </submittedName>
</protein>
<organism evidence="3 4">
    <name type="scientific">Roseibium polysiphoniae</name>
    <dbReference type="NCBI Taxonomy" id="2571221"/>
    <lineage>
        <taxon>Bacteria</taxon>
        <taxon>Pseudomonadati</taxon>
        <taxon>Pseudomonadota</taxon>
        <taxon>Alphaproteobacteria</taxon>
        <taxon>Hyphomicrobiales</taxon>
        <taxon>Stappiaceae</taxon>
        <taxon>Roseibium</taxon>
    </lineage>
</organism>
<dbReference type="AlphaFoldDB" id="A0A944CDJ9"/>
<accession>A0A944CDJ9</accession>
<keyword evidence="2" id="KW-0812">Transmembrane</keyword>
<evidence type="ECO:0000256" key="1">
    <source>
        <dbReference type="SAM" id="MobiDB-lite"/>
    </source>
</evidence>
<reference evidence="3" key="2">
    <citation type="journal article" date="2021" name="Microorganisms">
        <title>Bacterial Dimethylsulfoniopropionate Biosynthesis in the East China Sea.</title>
        <authorList>
            <person name="Liu J."/>
            <person name="Zhang Y."/>
            <person name="Liu J."/>
            <person name="Zhong H."/>
            <person name="Williams B.T."/>
            <person name="Zheng Y."/>
            <person name="Curson A.R.J."/>
            <person name="Sun C."/>
            <person name="Sun H."/>
            <person name="Song D."/>
            <person name="Wagner Mackenzie B."/>
            <person name="Bermejo Martinez A."/>
            <person name="Todd J.D."/>
            <person name="Zhang X.H."/>
        </authorList>
    </citation>
    <scope>NUCLEOTIDE SEQUENCE</scope>
    <source>
        <strain evidence="3">AESS21</strain>
    </source>
</reference>
<keyword evidence="2" id="KW-1133">Transmembrane helix</keyword>
<comment type="caution">
    <text evidence="3">The sequence shown here is derived from an EMBL/GenBank/DDBJ whole genome shotgun (WGS) entry which is preliminary data.</text>
</comment>
<reference evidence="3" key="1">
    <citation type="submission" date="2018-08" db="EMBL/GenBank/DDBJ databases">
        <authorList>
            <person name="Jin W."/>
            <person name="Wang H."/>
            <person name="Yang Y."/>
            <person name="Li M."/>
            <person name="Liu J."/>
        </authorList>
    </citation>
    <scope>NUCLEOTIDE SEQUENCE</scope>
    <source>
        <strain evidence="3">AESS21</strain>
    </source>
</reference>
<proteinExistence type="predicted"/>
<sequence>MCPPFLCPHTCVGQSGSLLTGTIAMDVSRDFLDREQLEAPITGILLAVFLHLLAAVLLLIFERQTQKPPPPVASMEVELIDRGSLASEAPDVTALPSEAAPEDVLPRVEQAPPAPAPPARRRDPPSVEYAPDGLTHAKRFYAQAFLTSPRGVQARSVLRQSTSNEQMVQVCNSEAMEQVAASDSGPVPEKVIAYASEEISLNDLDIEAPGAAIRRAGRWYELHYNCQVRLEGWEVQSFAHAVGEEIPRWRSEDLSLPYD</sequence>
<evidence type="ECO:0000313" key="4">
    <source>
        <dbReference type="Proteomes" id="UP000705379"/>
    </source>
</evidence>
<dbReference type="InterPro" id="IPR009273">
    <property type="entry name" value="DUF930"/>
</dbReference>
<feature type="transmembrane region" description="Helical" evidence="2">
    <location>
        <begin position="41"/>
        <end position="61"/>
    </location>
</feature>
<evidence type="ECO:0000313" key="3">
    <source>
        <dbReference type="EMBL" id="MBS8260221.1"/>
    </source>
</evidence>
<evidence type="ECO:0000256" key="2">
    <source>
        <dbReference type="SAM" id="Phobius"/>
    </source>
</evidence>